<proteinExistence type="predicted"/>
<keyword evidence="2" id="KW-0104">Cadmium</keyword>
<dbReference type="SUPFAM" id="SSF54001">
    <property type="entry name" value="Cysteine proteinases"/>
    <property type="match status" value="1"/>
</dbReference>
<sequence>MKRKIAVSLVIALGLIGAATAYVDQSKVQPEVIRTSVTRTNELLDRAWRLPVAATFGNHLEWQSNGSVCGPASLANVFRSLGEEKADTEGEILKNAGSCWFHICPVGITLDQAAELARSHTSRRVTVLRDLTPEAFREILRDTNNPERRYVVNFSRKAIFGAGVGHISPVGGYLEDEDLVFVLDVNENYRPWLVERSRLFTALDTFDGRTKRGLLRIE</sequence>
<evidence type="ECO:0000256" key="4">
    <source>
        <dbReference type="ARBA" id="ARBA00022723"/>
    </source>
</evidence>
<evidence type="ECO:0000256" key="5">
    <source>
        <dbReference type="SAM" id="SignalP"/>
    </source>
</evidence>
<keyword evidence="3" id="KW-0808">Transferase</keyword>
<dbReference type="OrthoDB" id="8219159at2"/>
<comment type="caution">
    <text evidence="7">The sequence shown here is derived from an EMBL/GenBank/DDBJ whole genome shotgun (WGS) entry which is preliminary data.</text>
</comment>
<dbReference type="AlphaFoldDB" id="A0A512BYE3"/>
<dbReference type="PANTHER" id="PTHR33447">
    <property type="entry name" value="GLUTATHIONE GAMMA-GLUTAMYLCYSTEINYLTRANSFERASE"/>
    <property type="match status" value="1"/>
</dbReference>
<dbReference type="InterPro" id="IPR038156">
    <property type="entry name" value="PCS_N_sf"/>
</dbReference>
<organism evidence="7 8">
    <name type="scientific">Microvirga aerophila</name>
    <dbReference type="NCBI Taxonomy" id="670291"/>
    <lineage>
        <taxon>Bacteria</taxon>
        <taxon>Pseudomonadati</taxon>
        <taxon>Pseudomonadota</taxon>
        <taxon>Alphaproteobacteria</taxon>
        <taxon>Hyphomicrobiales</taxon>
        <taxon>Methylobacteriaceae</taxon>
        <taxon>Microvirga</taxon>
    </lineage>
</organism>
<evidence type="ECO:0000313" key="7">
    <source>
        <dbReference type="EMBL" id="GEO16968.1"/>
    </source>
</evidence>
<dbReference type="Pfam" id="PF05023">
    <property type="entry name" value="Phytochelatin"/>
    <property type="match status" value="1"/>
</dbReference>
<dbReference type="PANTHER" id="PTHR33447:SF2">
    <property type="entry name" value="GLUTATHIONE GAMMA-GLUTAMYLCYSTEINYLTRANSFERASE"/>
    <property type="match status" value="1"/>
</dbReference>
<name>A0A512BYE3_9HYPH</name>
<feature type="domain" description="Peptidase C83" evidence="6">
    <location>
        <begin position="1"/>
        <end position="218"/>
    </location>
</feature>
<protein>
    <recommendedName>
        <fullName evidence="1">glutathione gamma-glutamylcysteinyltransferase</fullName>
        <ecNumber evidence="1">2.3.2.15</ecNumber>
    </recommendedName>
</protein>
<evidence type="ECO:0000259" key="6">
    <source>
        <dbReference type="PROSITE" id="PS51443"/>
    </source>
</evidence>
<evidence type="ECO:0000256" key="3">
    <source>
        <dbReference type="ARBA" id="ARBA00022679"/>
    </source>
</evidence>
<accession>A0A512BYE3</accession>
<dbReference type="EC" id="2.3.2.15" evidence="1"/>
<keyword evidence="5" id="KW-0732">Signal</keyword>
<dbReference type="Proteomes" id="UP000321085">
    <property type="component" value="Unassembled WGS sequence"/>
</dbReference>
<dbReference type="InterPro" id="IPR007719">
    <property type="entry name" value="PCS_N"/>
</dbReference>
<keyword evidence="8" id="KW-1185">Reference proteome</keyword>
<evidence type="ECO:0000256" key="1">
    <source>
        <dbReference type="ARBA" id="ARBA00012468"/>
    </source>
</evidence>
<evidence type="ECO:0000256" key="2">
    <source>
        <dbReference type="ARBA" id="ARBA00022539"/>
    </source>
</evidence>
<dbReference type="GO" id="GO:0010273">
    <property type="term" value="P:detoxification of copper ion"/>
    <property type="evidence" value="ECO:0007669"/>
    <property type="project" value="TreeGrafter"/>
</dbReference>
<feature type="chain" id="PRO_5022050074" description="glutathione gamma-glutamylcysteinyltransferase" evidence="5">
    <location>
        <begin position="22"/>
        <end position="218"/>
    </location>
</feature>
<gene>
    <name evidence="7" type="ORF">MAE02_46640</name>
</gene>
<dbReference type="GO" id="GO:0098849">
    <property type="term" value="P:cellular detoxification of cadmium ion"/>
    <property type="evidence" value="ECO:0007669"/>
    <property type="project" value="TreeGrafter"/>
</dbReference>
<evidence type="ECO:0000313" key="8">
    <source>
        <dbReference type="Proteomes" id="UP000321085"/>
    </source>
</evidence>
<dbReference type="RefSeq" id="WP_114186874.1">
    <property type="nucleotide sequence ID" value="NZ_BJYU01000083.1"/>
</dbReference>
<reference evidence="7 8" key="1">
    <citation type="submission" date="2019-07" db="EMBL/GenBank/DDBJ databases">
        <title>Whole genome shotgun sequence of Microvirga aerophila NBRC 106136.</title>
        <authorList>
            <person name="Hosoyama A."/>
            <person name="Uohara A."/>
            <person name="Ohji S."/>
            <person name="Ichikawa N."/>
        </authorList>
    </citation>
    <scope>NUCLEOTIDE SEQUENCE [LARGE SCALE GENOMIC DNA]</scope>
    <source>
        <strain evidence="7 8">NBRC 106136</strain>
    </source>
</reference>
<dbReference type="Gene3D" id="3.90.70.30">
    <property type="entry name" value="Phytochelatin synthase, N-terminal domain"/>
    <property type="match status" value="1"/>
</dbReference>
<feature type="signal peptide" evidence="5">
    <location>
        <begin position="1"/>
        <end position="21"/>
    </location>
</feature>
<dbReference type="InterPro" id="IPR038765">
    <property type="entry name" value="Papain-like_cys_pep_sf"/>
</dbReference>
<dbReference type="GO" id="GO:0046872">
    <property type="term" value="F:metal ion binding"/>
    <property type="evidence" value="ECO:0007669"/>
    <property type="project" value="UniProtKB-KW"/>
</dbReference>
<dbReference type="GO" id="GO:0046938">
    <property type="term" value="P:phytochelatin biosynthetic process"/>
    <property type="evidence" value="ECO:0007669"/>
    <property type="project" value="InterPro"/>
</dbReference>
<dbReference type="EMBL" id="BJYU01000083">
    <property type="protein sequence ID" value="GEO16968.1"/>
    <property type="molecule type" value="Genomic_DNA"/>
</dbReference>
<dbReference type="PROSITE" id="PS51443">
    <property type="entry name" value="PCS"/>
    <property type="match status" value="1"/>
</dbReference>
<dbReference type="GO" id="GO:0016756">
    <property type="term" value="F:glutathione gamma-glutamylcysteinyltransferase activity"/>
    <property type="evidence" value="ECO:0007669"/>
    <property type="project" value="UniProtKB-EC"/>
</dbReference>
<keyword evidence="4" id="KW-0479">Metal-binding</keyword>
<dbReference type="InterPro" id="IPR040409">
    <property type="entry name" value="PCS-like"/>
</dbReference>